<dbReference type="PANTHER" id="PTHR32089">
    <property type="entry name" value="METHYL-ACCEPTING CHEMOTAXIS PROTEIN MCPB"/>
    <property type="match status" value="1"/>
</dbReference>
<dbReference type="GO" id="GO:0016020">
    <property type="term" value="C:membrane"/>
    <property type="evidence" value="ECO:0007669"/>
    <property type="project" value="InterPro"/>
</dbReference>
<feature type="domain" description="HAMP" evidence="7">
    <location>
        <begin position="211"/>
        <end position="263"/>
    </location>
</feature>
<dbReference type="PROSITE" id="PS50885">
    <property type="entry name" value="HAMP"/>
    <property type="match status" value="1"/>
</dbReference>
<dbReference type="Proteomes" id="UP000008460">
    <property type="component" value="Chromosome"/>
</dbReference>
<dbReference type="Gene3D" id="1.10.287.950">
    <property type="entry name" value="Methyl-accepting chemotaxis protein"/>
    <property type="match status" value="1"/>
</dbReference>
<keyword evidence="3 5" id="KW-0807">Transducer</keyword>
<organism evidence="8 9">
    <name type="scientific">Cellulomonas fimi (strain ATCC 484 / DSM 20113 / JCM 1341 / CCUG 24087 / LMG 16345 / NBRC 15513 / NCIMB 8980 / NCTC 7547 / NRS-133)</name>
    <dbReference type="NCBI Taxonomy" id="590998"/>
    <lineage>
        <taxon>Bacteria</taxon>
        <taxon>Bacillati</taxon>
        <taxon>Actinomycetota</taxon>
        <taxon>Actinomycetes</taxon>
        <taxon>Micrococcales</taxon>
        <taxon>Cellulomonadaceae</taxon>
        <taxon>Cellulomonas</taxon>
    </lineage>
</organism>
<dbReference type="PROSITE" id="PS50111">
    <property type="entry name" value="CHEMOTAXIS_TRANSDUC_2"/>
    <property type="match status" value="1"/>
</dbReference>
<keyword evidence="2" id="KW-0472">Membrane</keyword>
<dbReference type="PANTHER" id="PTHR32089:SF112">
    <property type="entry name" value="LYSOZYME-LIKE PROTEIN-RELATED"/>
    <property type="match status" value="1"/>
</dbReference>
<evidence type="ECO:0000313" key="8">
    <source>
        <dbReference type="EMBL" id="AEE44922.1"/>
    </source>
</evidence>
<proteinExistence type="inferred from homology"/>
<feature type="domain" description="Methyl-accepting transducer" evidence="6">
    <location>
        <begin position="268"/>
        <end position="511"/>
    </location>
</feature>
<evidence type="ECO:0000256" key="5">
    <source>
        <dbReference type="PROSITE-ProRule" id="PRU00284"/>
    </source>
</evidence>
<dbReference type="SMART" id="SM00304">
    <property type="entry name" value="HAMP"/>
    <property type="match status" value="1"/>
</dbReference>
<dbReference type="GO" id="GO:0007165">
    <property type="term" value="P:signal transduction"/>
    <property type="evidence" value="ECO:0007669"/>
    <property type="project" value="UniProtKB-KW"/>
</dbReference>
<dbReference type="InterPro" id="IPR004089">
    <property type="entry name" value="MCPsignal_dom"/>
</dbReference>
<protein>
    <submittedName>
        <fullName evidence="8">Methyl-accepting chemotaxis sensory transducer</fullName>
    </submittedName>
</protein>
<dbReference type="STRING" id="590998.Celf_0782"/>
<dbReference type="eggNOG" id="COG0840">
    <property type="taxonomic scope" value="Bacteria"/>
</dbReference>
<reference evidence="8 9" key="1">
    <citation type="submission" date="2011-04" db="EMBL/GenBank/DDBJ databases">
        <title>Complete sequence of Cellulomonas fimi ATCC 484.</title>
        <authorList>
            <consortium name="US DOE Joint Genome Institute"/>
            <person name="Lucas S."/>
            <person name="Han J."/>
            <person name="Lapidus A."/>
            <person name="Cheng J.-F."/>
            <person name="Goodwin L."/>
            <person name="Pitluck S."/>
            <person name="Peters L."/>
            <person name="Chertkov O."/>
            <person name="Detter J.C."/>
            <person name="Han C."/>
            <person name="Tapia R."/>
            <person name="Land M."/>
            <person name="Hauser L."/>
            <person name="Kyrpides N."/>
            <person name="Ivanova N."/>
            <person name="Ovchinnikova G."/>
            <person name="Pagani I."/>
            <person name="Mead D."/>
            <person name="Brumm P."/>
            <person name="Woyke T."/>
        </authorList>
    </citation>
    <scope>NUCLEOTIDE SEQUENCE [LARGE SCALE GENOMIC DNA]</scope>
    <source>
        <strain evidence="9">ATCC 484 / DSM 20113 / JCM 1341 / NBRC 15513 / NCIMB 8980 / NCTC 7547</strain>
    </source>
</reference>
<evidence type="ECO:0000259" key="7">
    <source>
        <dbReference type="PROSITE" id="PS50885"/>
    </source>
</evidence>
<dbReference type="EMBL" id="CP002666">
    <property type="protein sequence ID" value="AEE44922.1"/>
    <property type="molecule type" value="Genomic_DNA"/>
</dbReference>
<dbReference type="RefSeq" id="WP_013769951.1">
    <property type="nucleotide sequence ID" value="NC_015514.1"/>
</dbReference>
<dbReference type="InterPro" id="IPR003660">
    <property type="entry name" value="HAMP_dom"/>
</dbReference>
<dbReference type="HOGENOM" id="CLU_000445_107_27_11"/>
<dbReference type="SMART" id="SM00283">
    <property type="entry name" value="MA"/>
    <property type="match status" value="1"/>
</dbReference>
<evidence type="ECO:0000259" key="6">
    <source>
        <dbReference type="PROSITE" id="PS50111"/>
    </source>
</evidence>
<gene>
    <name evidence="8" type="ordered locus">Celf_0782</name>
</gene>
<evidence type="ECO:0000256" key="4">
    <source>
        <dbReference type="ARBA" id="ARBA00029447"/>
    </source>
</evidence>
<comment type="similarity">
    <text evidence="4">Belongs to the methyl-accepting chemotaxis (MCP) protein family.</text>
</comment>
<dbReference type="AlphaFoldDB" id="F4H000"/>
<name>F4H000_CELFA</name>
<keyword evidence="2" id="KW-1133">Transmembrane helix</keyword>
<keyword evidence="9" id="KW-1185">Reference proteome</keyword>
<dbReference type="Pfam" id="PF00015">
    <property type="entry name" value="MCPsignal"/>
    <property type="match status" value="1"/>
</dbReference>
<dbReference type="Pfam" id="PF00672">
    <property type="entry name" value="HAMP"/>
    <property type="match status" value="1"/>
</dbReference>
<evidence type="ECO:0000256" key="3">
    <source>
        <dbReference type="ARBA" id="ARBA00023224"/>
    </source>
</evidence>
<evidence type="ECO:0000256" key="2">
    <source>
        <dbReference type="ARBA" id="ARBA00022989"/>
    </source>
</evidence>
<sequence length="526" mass="53855">MTALFTILVTVLIGIIVLGVVTAQVQRGFADRLAETDRISRLAEEARFQIADATGWQALVAADVAAVGPQEALADDAGNRSALLALRADVEAWLDDLDLTGTTPAERAAFEGLAPAWDSFFAGDAEVVALLATGEPEDYVAAMTSINDGAAGESYGQVLALVDEVQASAQSRTEELRAGQRAAEERGRLGLVGIGVLTAAFMVFAVRKVTRDVAQPAGRISQVADALARGDLTQRTGLRGGGEISRAGSALDAAVDAVSVLVGQVTTNATQTDAAVGELRDVTAQGARAAHDTSARAGEVAAAAEQVSRDVQTVAAGAEQMGASIRDIAQNAAQAAEVAAQAIREVAATNDTVSRLGTSSQEIGNVVKLITSIAEQTNLLALNATIEAARAGESGKGFAVVAGEVKELATETARATEDIARRVEAIQGDTHGAVAAIDGISRTIARINDYQLTISSAVEEQTATTAVMSRGVADAAAGAGEIAQGITSVASAAETSARALERVDGRVEEVAGTSRELATRIAAFQV</sequence>
<keyword evidence="1" id="KW-0812">Transmembrane</keyword>
<dbReference type="KEGG" id="cfi:Celf_0782"/>
<evidence type="ECO:0000313" key="9">
    <source>
        <dbReference type="Proteomes" id="UP000008460"/>
    </source>
</evidence>
<dbReference type="SUPFAM" id="SSF58104">
    <property type="entry name" value="Methyl-accepting chemotaxis protein (MCP) signaling domain"/>
    <property type="match status" value="1"/>
</dbReference>
<accession>F4H000</accession>
<evidence type="ECO:0000256" key="1">
    <source>
        <dbReference type="ARBA" id="ARBA00022692"/>
    </source>
</evidence>